<proteinExistence type="predicted"/>
<dbReference type="RefSeq" id="WP_165237626.1">
    <property type="nucleotide sequence ID" value="NZ_CP049257.1"/>
</dbReference>
<dbReference type="Proteomes" id="UP000502996">
    <property type="component" value="Chromosome"/>
</dbReference>
<dbReference type="KEGG" id="nano:G5V58_23055"/>
<name>A0A6G6WIU1_9ACTN</name>
<evidence type="ECO:0000313" key="2">
    <source>
        <dbReference type="Proteomes" id="UP000502996"/>
    </source>
</evidence>
<accession>A0A6G6WIU1</accession>
<dbReference type="AlphaFoldDB" id="A0A6G6WIU1"/>
<organism evidence="1 2">
    <name type="scientific">Nocardioides anomalus</name>
    <dbReference type="NCBI Taxonomy" id="2712223"/>
    <lineage>
        <taxon>Bacteria</taxon>
        <taxon>Bacillati</taxon>
        <taxon>Actinomycetota</taxon>
        <taxon>Actinomycetes</taxon>
        <taxon>Propionibacteriales</taxon>
        <taxon>Nocardioidaceae</taxon>
        <taxon>Nocardioides</taxon>
    </lineage>
</organism>
<evidence type="ECO:0000313" key="1">
    <source>
        <dbReference type="EMBL" id="QIG45251.1"/>
    </source>
</evidence>
<protein>
    <submittedName>
        <fullName evidence="1">Uncharacterized protein</fullName>
    </submittedName>
</protein>
<sequence>MSSGTSTSTCTRCGHTARRPVRLTERLRRLTGERESRRCLTAITGGRCACTDRFHDGR</sequence>
<gene>
    <name evidence="1" type="ORF">G5V58_23055</name>
</gene>
<reference evidence="1 2" key="1">
    <citation type="submission" date="2020-02" db="EMBL/GenBank/DDBJ databases">
        <title>Full genome sequence of Nocardioides sp. R-3366.</title>
        <authorList>
            <person name="Im W.-T."/>
        </authorList>
    </citation>
    <scope>NUCLEOTIDE SEQUENCE [LARGE SCALE GENOMIC DNA]</scope>
    <source>
        <strain evidence="1 2">R-3366</strain>
    </source>
</reference>
<keyword evidence="2" id="KW-1185">Reference proteome</keyword>
<dbReference type="EMBL" id="CP049257">
    <property type="protein sequence ID" value="QIG45251.1"/>
    <property type="molecule type" value="Genomic_DNA"/>
</dbReference>